<dbReference type="GeneTree" id="ENSGT00390000011897"/>
<dbReference type="Ensembl" id="ENSMAMT00000063382.1">
    <property type="protein sequence ID" value="ENSMAMP00000050360.1"/>
    <property type="gene ID" value="ENSMAMG00000027284.1"/>
</dbReference>
<keyword evidence="1" id="KW-0175">Coiled coil</keyword>
<dbReference type="GO" id="GO:0005634">
    <property type="term" value="C:nucleus"/>
    <property type="evidence" value="ECO:0007669"/>
    <property type="project" value="TreeGrafter"/>
</dbReference>
<name>A0A7N8XTA4_9TELE</name>
<feature type="compositionally biased region" description="Polar residues" evidence="2">
    <location>
        <begin position="21"/>
        <end position="35"/>
    </location>
</feature>
<proteinExistence type="predicted"/>
<dbReference type="OrthoDB" id="5976950at2759"/>
<sequence length="340" mass="38601">MAQSADIQPPHGSVHRKTLSLPGQQTQCQPSTHPSINRPWMVYFDQPQGFSKMSQENTEEVKMLEAQIECLQAEVEALQRKQKDHHKDLAFHFKGQMHDALLYLCGQRQGEGTKVLSKLKEEVEKLEEDLKRQTELNHISLDCCTRKTLQSSGRKLVQQLCMSGHCSKLFFQVEFQLSEVREGDRSERSITDLNVVLDATDLQRFSSFLSGVEESRDLLLFFRTLRTFSDRCNDRCRTFQHFQEKYPAVVSLPGGCKSEIMTLNHPKLPGCSLFVHWSVEVSKEGVVTPNIDLLTKIPERAQQLFPFQAVGGTAESFHSLLRILGPEAALESVIRAVSLT</sequence>
<feature type="region of interest" description="Disordered" evidence="2">
    <location>
        <begin position="1"/>
        <end position="38"/>
    </location>
</feature>
<reference evidence="3" key="1">
    <citation type="submission" date="2025-08" db="UniProtKB">
        <authorList>
            <consortium name="Ensembl"/>
        </authorList>
    </citation>
    <scope>IDENTIFICATION</scope>
</reference>
<dbReference type="GeneID" id="113130200"/>
<dbReference type="PANTHER" id="PTHR28577">
    <property type="entry name" value="CENTROMERE PROTEIN P"/>
    <property type="match status" value="1"/>
</dbReference>
<dbReference type="Proteomes" id="UP000261640">
    <property type="component" value="Unplaced"/>
</dbReference>
<dbReference type="GO" id="GO:0000775">
    <property type="term" value="C:chromosome, centromeric region"/>
    <property type="evidence" value="ECO:0007669"/>
    <property type="project" value="InterPro"/>
</dbReference>
<dbReference type="AlphaFoldDB" id="A0A7N8XTA4"/>
<evidence type="ECO:0000256" key="1">
    <source>
        <dbReference type="SAM" id="Coils"/>
    </source>
</evidence>
<organism evidence="3 4">
    <name type="scientific">Mastacembelus armatus</name>
    <name type="common">zig-zag eel</name>
    <dbReference type="NCBI Taxonomy" id="205130"/>
    <lineage>
        <taxon>Eukaryota</taxon>
        <taxon>Metazoa</taxon>
        <taxon>Chordata</taxon>
        <taxon>Craniata</taxon>
        <taxon>Vertebrata</taxon>
        <taxon>Euteleostomi</taxon>
        <taxon>Actinopterygii</taxon>
        <taxon>Neopterygii</taxon>
        <taxon>Teleostei</taxon>
        <taxon>Neoteleostei</taxon>
        <taxon>Acanthomorphata</taxon>
        <taxon>Anabantaria</taxon>
        <taxon>Synbranchiformes</taxon>
        <taxon>Mastacembelidae</taxon>
        <taxon>Mastacembelus</taxon>
    </lineage>
</organism>
<dbReference type="RefSeq" id="XP_026162389.1">
    <property type="nucleotide sequence ID" value="XM_026306604.2"/>
</dbReference>
<dbReference type="Pfam" id="PF13096">
    <property type="entry name" value="CENP-P"/>
    <property type="match status" value="1"/>
</dbReference>
<feature type="coiled-coil region" evidence="1">
    <location>
        <begin position="54"/>
        <end position="136"/>
    </location>
</feature>
<reference evidence="3" key="2">
    <citation type="submission" date="2025-09" db="UniProtKB">
        <authorList>
            <consortium name="Ensembl"/>
        </authorList>
    </citation>
    <scope>IDENTIFICATION</scope>
</reference>
<dbReference type="FunCoup" id="A0A7N8XTA4">
    <property type="interactions" value="453"/>
</dbReference>
<dbReference type="CTD" id="401541"/>
<evidence type="ECO:0000313" key="4">
    <source>
        <dbReference type="Proteomes" id="UP000261640"/>
    </source>
</evidence>
<protein>
    <submittedName>
        <fullName evidence="3">Centromere protein P</fullName>
    </submittedName>
</protein>
<evidence type="ECO:0000256" key="2">
    <source>
        <dbReference type="SAM" id="MobiDB-lite"/>
    </source>
</evidence>
<accession>A0A7N8XTA4</accession>
<dbReference type="PANTHER" id="PTHR28577:SF1">
    <property type="entry name" value="CENTROMERE PROTEIN P"/>
    <property type="match status" value="1"/>
</dbReference>
<dbReference type="GO" id="GO:0034080">
    <property type="term" value="P:CENP-A containing chromatin assembly"/>
    <property type="evidence" value="ECO:0007669"/>
    <property type="project" value="InterPro"/>
</dbReference>
<keyword evidence="4" id="KW-1185">Reference proteome</keyword>
<evidence type="ECO:0000313" key="3">
    <source>
        <dbReference type="Ensembl" id="ENSMAMP00000050360.1"/>
    </source>
</evidence>
<dbReference type="InParanoid" id="A0A7N8XTA4"/>
<dbReference type="InterPro" id="IPR027801">
    <property type="entry name" value="CENP-P"/>
</dbReference>